<keyword evidence="4" id="KW-1185">Reference proteome</keyword>
<dbReference type="SUPFAM" id="SSF52540">
    <property type="entry name" value="P-loop containing nucleoside triphosphate hydrolases"/>
    <property type="match status" value="1"/>
</dbReference>
<dbReference type="AlphaFoldDB" id="B8FBW9"/>
<dbReference type="InterPro" id="IPR004821">
    <property type="entry name" value="Cyt_trans-like"/>
</dbReference>
<dbReference type="InterPro" id="IPR014729">
    <property type="entry name" value="Rossmann-like_a/b/a_fold"/>
</dbReference>
<evidence type="ECO:0000259" key="1">
    <source>
        <dbReference type="Pfam" id="PF01467"/>
    </source>
</evidence>
<feature type="domain" description="NadR/Ttd14 AAA" evidence="2">
    <location>
        <begin position="156"/>
        <end position="313"/>
    </location>
</feature>
<dbReference type="Gene3D" id="3.40.50.620">
    <property type="entry name" value="HUPs"/>
    <property type="match status" value="1"/>
</dbReference>
<dbReference type="SUPFAM" id="SSF52374">
    <property type="entry name" value="Nucleotidylyl transferase"/>
    <property type="match status" value="1"/>
</dbReference>
<proteinExistence type="predicted"/>
<dbReference type="InterPro" id="IPR027417">
    <property type="entry name" value="P-loop_NTPase"/>
</dbReference>
<dbReference type="eggNOG" id="COG1056">
    <property type="taxonomic scope" value="Bacteria"/>
</dbReference>
<protein>
    <submittedName>
        <fullName evidence="3">Cytidyltransferase-related domain protein</fullName>
    </submittedName>
</protein>
<dbReference type="Gene3D" id="3.40.50.300">
    <property type="entry name" value="P-loop containing nucleotide triphosphate hydrolases"/>
    <property type="match status" value="1"/>
</dbReference>
<evidence type="ECO:0000259" key="2">
    <source>
        <dbReference type="Pfam" id="PF13521"/>
    </source>
</evidence>
<dbReference type="PANTHER" id="PTHR37512">
    <property type="entry name" value="TRIFUNCTIONAL NAD BIOSYNTHESIS/REGULATOR PROTEIN NADR"/>
    <property type="match status" value="1"/>
</dbReference>
<dbReference type="Proteomes" id="UP000000739">
    <property type="component" value="Chromosome"/>
</dbReference>
<dbReference type="GO" id="GO:0003824">
    <property type="term" value="F:catalytic activity"/>
    <property type="evidence" value="ECO:0007669"/>
    <property type="project" value="InterPro"/>
</dbReference>
<evidence type="ECO:0000313" key="3">
    <source>
        <dbReference type="EMBL" id="ACL05174.1"/>
    </source>
</evidence>
<dbReference type="RefSeq" id="WP_015948231.1">
    <property type="nucleotide sequence ID" value="NC_011768.1"/>
</dbReference>
<dbReference type="Pfam" id="PF01467">
    <property type="entry name" value="CTP_transf_like"/>
    <property type="match status" value="1"/>
</dbReference>
<gene>
    <name evidence="3" type="ordered locus">Dalk_3486</name>
</gene>
<dbReference type="InterPro" id="IPR038727">
    <property type="entry name" value="NadR/Ttd14_AAA_dom"/>
</dbReference>
<sequence>MKKTGLTLGKFAPFHKGHQFLIETAFREVDELMILVYETGLMDAPLQVRANWIRKLYPQVRVIEAWGGPPGYGNSPEIVKEQNDYILSVIGDEKITHFFSGEFYGEHVSKALGANDRRVDPDRRHLPVSGTQIRQDLFANRKFVDPLVYRDLVTWVCFMGAPSTGKTTLVQALAEKYQTVFMTEYGGEYWRENHVDRRITLDQFEEIPLEHMRREDVLVQDANQYLFCDTCPITTYVYAKDYHGEAGPVLEKAARDSQSRYDLFFLCDADIPYADTWDRSGDVKRQWFQNQIKGDLAERRIPYFVLRGGVEERIAQVEHVLSRFKKFGNLTELFMVSSSKNC</sequence>
<reference evidence="3 4" key="1">
    <citation type="journal article" date="2012" name="Environ. Microbiol.">
        <title>The genome sequence of Desulfatibacillum alkenivorans AK-01: a blueprint for anaerobic alkane oxidation.</title>
        <authorList>
            <person name="Callaghan A.V."/>
            <person name="Morris B.E."/>
            <person name="Pereira I.A."/>
            <person name="McInerney M.J."/>
            <person name="Austin R.N."/>
            <person name="Groves J.T."/>
            <person name="Kukor J.J."/>
            <person name="Suflita J.M."/>
            <person name="Young L.Y."/>
            <person name="Zylstra G.J."/>
            <person name="Wawrik B."/>
        </authorList>
    </citation>
    <scope>NUCLEOTIDE SEQUENCE [LARGE SCALE GENOMIC DNA]</scope>
    <source>
        <strain evidence="3 4">AK-01</strain>
    </source>
</reference>
<dbReference type="PANTHER" id="PTHR37512:SF1">
    <property type="entry name" value="NADR_TTD14 AAA DOMAIN-CONTAINING PROTEIN"/>
    <property type="match status" value="1"/>
</dbReference>
<dbReference type="InterPro" id="IPR052735">
    <property type="entry name" value="NAD_biosynth-regulator"/>
</dbReference>
<dbReference type="Pfam" id="PF13521">
    <property type="entry name" value="AAA_28"/>
    <property type="match status" value="1"/>
</dbReference>
<name>B8FBW9_DESAL</name>
<dbReference type="HOGENOM" id="CLU_052648_0_0_7"/>
<feature type="domain" description="Cytidyltransferase-like" evidence="1">
    <location>
        <begin position="7"/>
        <end position="135"/>
    </location>
</feature>
<dbReference type="KEGG" id="dal:Dalk_3486"/>
<dbReference type="EMBL" id="CP001322">
    <property type="protein sequence ID" value="ACL05174.1"/>
    <property type="molecule type" value="Genomic_DNA"/>
</dbReference>
<dbReference type="NCBIfam" id="TIGR00125">
    <property type="entry name" value="cyt_tran_rel"/>
    <property type="match status" value="1"/>
</dbReference>
<organism evidence="3 4">
    <name type="scientific">Desulfatibacillum aliphaticivorans</name>
    <dbReference type="NCBI Taxonomy" id="218208"/>
    <lineage>
        <taxon>Bacteria</taxon>
        <taxon>Pseudomonadati</taxon>
        <taxon>Thermodesulfobacteriota</taxon>
        <taxon>Desulfobacteria</taxon>
        <taxon>Desulfobacterales</taxon>
        <taxon>Desulfatibacillaceae</taxon>
        <taxon>Desulfatibacillum</taxon>
    </lineage>
</organism>
<accession>B8FBW9</accession>
<evidence type="ECO:0000313" key="4">
    <source>
        <dbReference type="Proteomes" id="UP000000739"/>
    </source>
</evidence>
<dbReference type="eggNOG" id="COG3172">
    <property type="taxonomic scope" value="Bacteria"/>
</dbReference>